<dbReference type="HAMAP" id="MF_01914">
    <property type="entry name" value="LPS_assembly_LptA"/>
    <property type="match status" value="1"/>
</dbReference>
<comment type="caution">
    <text evidence="6">The sequence shown here is derived from an EMBL/GenBank/DDBJ whole genome shotgun (WGS) entry which is preliminary data.</text>
</comment>
<proteinExistence type="inferred from homology"/>
<feature type="region of interest" description="Disordered" evidence="4">
    <location>
        <begin position="174"/>
        <end position="231"/>
    </location>
</feature>
<dbReference type="InterPro" id="IPR014340">
    <property type="entry name" value="LptA"/>
</dbReference>
<evidence type="ECO:0000256" key="1">
    <source>
        <dbReference type="ARBA" id="ARBA00022448"/>
    </source>
</evidence>
<dbReference type="EMBL" id="VSSQ01006153">
    <property type="protein sequence ID" value="MPM31712.1"/>
    <property type="molecule type" value="Genomic_DNA"/>
</dbReference>
<keyword evidence="3" id="KW-0574">Periplasm</keyword>
<dbReference type="GO" id="GO:0017089">
    <property type="term" value="F:glycolipid transfer activity"/>
    <property type="evidence" value="ECO:0007669"/>
    <property type="project" value="TreeGrafter"/>
</dbReference>
<dbReference type="Gene3D" id="2.60.450.10">
    <property type="entry name" value="Lipopolysaccharide (LPS) transport protein A like domain"/>
    <property type="match status" value="1"/>
</dbReference>
<sequence length="231" mass="25042">MAEQDSCPMTTRTLPLLFSCLLAFALSPAVVHAERADRDKPMNIEADTLRHDELKQVSLFTGNVVMTKGTIVLRGAQLEVRQDPEGFQFGTVTAAAGKRAFFRQKRDSAPGAPHEYVEGEGEVIEYDGKADIVKFIRRGELRRYRDTTLTDQVNGALIVYNNVTDVFNVDGVKSTSTPAAQAGTPSGRVRMTLTPKEKPTEGSSGAPQPAPRTGQPPVLRNSPELSNGGSK</sequence>
<evidence type="ECO:0000256" key="2">
    <source>
        <dbReference type="ARBA" id="ARBA00022729"/>
    </source>
</evidence>
<dbReference type="Pfam" id="PF03968">
    <property type="entry name" value="LptD_N"/>
    <property type="match status" value="1"/>
</dbReference>
<keyword evidence="1" id="KW-0813">Transport</keyword>
<evidence type="ECO:0000256" key="3">
    <source>
        <dbReference type="ARBA" id="ARBA00022764"/>
    </source>
</evidence>
<name>A0A644YT14_9ZZZZ</name>
<feature type="domain" description="Organic solvent tolerance-like N-terminal" evidence="5">
    <location>
        <begin position="43"/>
        <end position="164"/>
    </location>
</feature>
<dbReference type="PANTHER" id="PTHR36504:SF1">
    <property type="entry name" value="LIPOPOLYSACCHARIDE EXPORT SYSTEM PROTEIN LPTA"/>
    <property type="match status" value="1"/>
</dbReference>
<dbReference type="GO" id="GO:0001530">
    <property type="term" value="F:lipopolysaccharide binding"/>
    <property type="evidence" value="ECO:0007669"/>
    <property type="project" value="InterPro"/>
</dbReference>
<accession>A0A644YT14</accession>
<evidence type="ECO:0000256" key="4">
    <source>
        <dbReference type="SAM" id="MobiDB-lite"/>
    </source>
</evidence>
<organism evidence="6">
    <name type="scientific">bioreactor metagenome</name>
    <dbReference type="NCBI Taxonomy" id="1076179"/>
    <lineage>
        <taxon>unclassified sequences</taxon>
        <taxon>metagenomes</taxon>
        <taxon>ecological metagenomes</taxon>
    </lineage>
</organism>
<dbReference type="AlphaFoldDB" id="A0A644YT14"/>
<evidence type="ECO:0000259" key="5">
    <source>
        <dbReference type="Pfam" id="PF03968"/>
    </source>
</evidence>
<reference evidence="6" key="1">
    <citation type="submission" date="2019-08" db="EMBL/GenBank/DDBJ databases">
        <authorList>
            <person name="Kucharzyk K."/>
            <person name="Murdoch R.W."/>
            <person name="Higgins S."/>
            <person name="Loffler F."/>
        </authorList>
    </citation>
    <scope>NUCLEOTIDE SEQUENCE</scope>
</reference>
<dbReference type="NCBIfam" id="TIGR03002">
    <property type="entry name" value="outer_YhbN_LptA"/>
    <property type="match status" value="1"/>
</dbReference>
<protein>
    <submittedName>
        <fullName evidence="6">Lipopolysaccharide export system protein LptA</fullName>
    </submittedName>
</protein>
<dbReference type="InterPro" id="IPR005653">
    <property type="entry name" value="OstA-like_N"/>
</dbReference>
<evidence type="ECO:0000313" key="6">
    <source>
        <dbReference type="EMBL" id="MPM31712.1"/>
    </source>
</evidence>
<gene>
    <name evidence="6" type="primary">lptA_4</name>
    <name evidence="6" type="ORF">SDC9_78269</name>
</gene>
<dbReference type="GO" id="GO:0030288">
    <property type="term" value="C:outer membrane-bounded periplasmic space"/>
    <property type="evidence" value="ECO:0007669"/>
    <property type="project" value="TreeGrafter"/>
</dbReference>
<dbReference type="InterPro" id="IPR052037">
    <property type="entry name" value="LPS_export_LptA"/>
</dbReference>
<keyword evidence="2" id="KW-0732">Signal</keyword>
<dbReference type="GO" id="GO:0015920">
    <property type="term" value="P:lipopolysaccharide transport"/>
    <property type="evidence" value="ECO:0007669"/>
    <property type="project" value="InterPro"/>
</dbReference>
<dbReference type="GO" id="GO:0009279">
    <property type="term" value="C:cell outer membrane"/>
    <property type="evidence" value="ECO:0007669"/>
    <property type="project" value="TreeGrafter"/>
</dbReference>
<dbReference type="PANTHER" id="PTHR36504">
    <property type="entry name" value="LIPOPOLYSACCHARIDE EXPORT SYSTEM PROTEIN LPTA"/>
    <property type="match status" value="1"/>
</dbReference>